<name>B9T7Y0_RICCO</name>
<sequence length="108" mass="12641">MAKSLKAPNPSTQLSSQKRMEQPFPINHLVLRMTFSKMEQIPCQVKETLPTILRSHWRCPPFRYFPRSLAVFIKIVDIDWRMDLAKGSLEEEEEVTGKQMQKHRAIST</sequence>
<feature type="region of interest" description="Disordered" evidence="1">
    <location>
        <begin position="1"/>
        <end position="20"/>
    </location>
</feature>
<evidence type="ECO:0000313" key="3">
    <source>
        <dbReference type="Proteomes" id="UP000008311"/>
    </source>
</evidence>
<protein>
    <submittedName>
        <fullName evidence="2">Uncharacterized protein</fullName>
    </submittedName>
</protein>
<keyword evidence="3" id="KW-1185">Reference proteome</keyword>
<dbReference type="Proteomes" id="UP000008311">
    <property type="component" value="Unassembled WGS sequence"/>
</dbReference>
<dbReference type="AlphaFoldDB" id="B9T7Y0"/>
<dbReference type="InParanoid" id="B9T7Y0"/>
<dbReference type="EMBL" id="EQ974873">
    <property type="protein sequence ID" value="EEF28036.1"/>
    <property type="molecule type" value="Genomic_DNA"/>
</dbReference>
<evidence type="ECO:0000313" key="2">
    <source>
        <dbReference type="EMBL" id="EEF28036.1"/>
    </source>
</evidence>
<accession>B9T7Y0</accession>
<gene>
    <name evidence="2" type="ORF">RCOM_0335020</name>
</gene>
<reference evidence="3" key="1">
    <citation type="journal article" date="2010" name="Nat. Biotechnol.">
        <title>Draft genome sequence of the oilseed species Ricinus communis.</title>
        <authorList>
            <person name="Chan A.P."/>
            <person name="Crabtree J."/>
            <person name="Zhao Q."/>
            <person name="Lorenzi H."/>
            <person name="Orvis J."/>
            <person name="Puiu D."/>
            <person name="Melake-Berhan A."/>
            <person name="Jones K.M."/>
            <person name="Redman J."/>
            <person name="Chen G."/>
            <person name="Cahoon E.B."/>
            <person name="Gedil M."/>
            <person name="Stanke M."/>
            <person name="Haas B.J."/>
            <person name="Wortman J.R."/>
            <person name="Fraser-Liggett C.M."/>
            <person name="Ravel J."/>
            <person name="Rabinowicz P.D."/>
        </authorList>
    </citation>
    <scope>NUCLEOTIDE SEQUENCE [LARGE SCALE GENOMIC DNA]</scope>
    <source>
        <strain evidence="3">cv. Hale</strain>
    </source>
</reference>
<proteinExistence type="predicted"/>
<organism evidence="2 3">
    <name type="scientific">Ricinus communis</name>
    <name type="common">Castor bean</name>
    <dbReference type="NCBI Taxonomy" id="3988"/>
    <lineage>
        <taxon>Eukaryota</taxon>
        <taxon>Viridiplantae</taxon>
        <taxon>Streptophyta</taxon>
        <taxon>Embryophyta</taxon>
        <taxon>Tracheophyta</taxon>
        <taxon>Spermatophyta</taxon>
        <taxon>Magnoliopsida</taxon>
        <taxon>eudicotyledons</taxon>
        <taxon>Gunneridae</taxon>
        <taxon>Pentapetalae</taxon>
        <taxon>rosids</taxon>
        <taxon>fabids</taxon>
        <taxon>Malpighiales</taxon>
        <taxon>Euphorbiaceae</taxon>
        <taxon>Acalyphoideae</taxon>
        <taxon>Acalypheae</taxon>
        <taxon>Ricinus</taxon>
    </lineage>
</organism>
<evidence type="ECO:0000256" key="1">
    <source>
        <dbReference type="SAM" id="MobiDB-lite"/>
    </source>
</evidence>